<name>A0A5P2G883_9BACT</name>
<evidence type="ECO:0000313" key="3">
    <source>
        <dbReference type="Proteomes" id="UP000292424"/>
    </source>
</evidence>
<dbReference type="Pfam" id="PF13673">
    <property type="entry name" value="Acetyltransf_10"/>
    <property type="match status" value="1"/>
</dbReference>
<evidence type="ECO:0000313" key="2">
    <source>
        <dbReference type="EMBL" id="QES90908.1"/>
    </source>
</evidence>
<dbReference type="Proteomes" id="UP000292424">
    <property type="component" value="Chromosome"/>
</dbReference>
<dbReference type="Gene3D" id="3.40.630.30">
    <property type="match status" value="1"/>
</dbReference>
<keyword evidence="2" id="KW-0808">Transferase</keyword>
<dbReference type="KEGG" id="arac:E0W69_004180"/>
<gene>
    <name evidence="2" type="ORF">E0W69_004180</name>
</gene>
<accession>A0A5P2G883</accession>
<dbReference type="CDD" id="cd04301">
    <property type="entry name" value="NAT_SF"/>
    <property type="match status" value="1"/>
</dbReference>
<dbReference type="SUPFAM" id="SSF55729">
    <property type="entry name" value="Acyl-CoA N-acyltransferases (Nat)"/>
    <property type="match status" value="1"/>
</dbReference>
<dbReference type="AlphaFoldDB" id="A0A5P2G883"/>
<dbReference type="EMBL" id="CP044016">
    <property type="protein sequence ID" value="QES90908.1"/>
    <property type="molecule type" value="Genomic_DNA"/>
</dbReference>
<dbReference type="GO" id="GO:0016747">
    <property type="term" value="F:acyltransferase activity, transferring groups other than amino-acyl groups"/>
    <property type="evidence" value="ECO:0007669"/>
    <property type="project" value="InterPro"/>
</dbReference>
<feature type="domain" description="N-acetyltransferase" evidence="1">
    <location>
        <begin position="5"/>
        <end position="147"/>
    </location>
</feature>
<dbReference type="InterPro" id="IPR000182">
    <property type="entry name" value="GNAT_dom"/>
</dbReference>
<protein>
    <submittedName>
        <fullName evidence="2">GNAT family N-acetyltransferase</fullName>
    </submittedName>
</protein>
<evidence type="ECO:0000259" key="1">
    <source>
        <dbReference type="PROSITE" id="PS51186"/>
    </source>
</evidence>
<organism evidence="2 3">
    <name type="scientific">Rhizosphaericola mali</name>
    <dbReference type="NCBI Taxonomy" id="2545455"/>
    <lineage>
        <taxon>Bacteria</taxon>
        <taxon>Pseudomonadati</taxon>
        <taxon>Bacteroidota</taxon>
        <taxon>Chitinophagia</taxon>
        <taxon>Chitinophagales</taxon>
        <taxon>Chitinophagaceae</taxon>
        <taxon>Rhizosphaericola</taxon>
    </lineage>
</organism>
<dbReference type="InterPro" id="IPR016181">
    <property type="entry name" value="Acyl_CoA_acyltransferase"/>
</dbReference>
<keyword evidence="3" id="KW-1185">Reference proteome</keyword>
<proteinExistence type="predicted"/>
<dbReference type="PROSITE" id="PS51186">
    <property type="entry name" value="GNAT"/>
    <property type="match status" value="1"/>
</dbReference>
<sequence>MNFRIEYKYFDQLSLIELYHIWDIRDEVFLEEQKCTEKETDFKDLQCYHLMIWDKEILVAYARLLAPGLSYPEASIGRIACRMTYRGQKIGKLLLKKSLEFSEELFGNIPIKISAQAHLEKFYGNFGFQKISDIYLESGIEHIKMLRNPA</sequence>
<reference evidence="2 3" key="1">
    <citation type="submission" date="2019-09" db="EMBL/GenBank/DDBJ databases">
        <title>Complete genome sequence of Arachidicoccus sp. B3-10 isolated from apple orchard soil.</title>
        <authorList>
            <person name="Kim H.S."/>
            <person name="Han K.-I."/>
            <person name="Suh M.K."/>
            <person name="Lee K.C."/>
            <person name="Eom M.K."/>
            <person name="Kim J.-S."/>
            <person name="Kang S.W."/>
            <person name="Sin Y."/>
            <person name="Lee J.-S."/>
        </authorList>
    </citation>
    <scope>NUCLEOTIDE SEQUENCE [LARGE SCALE GENOMIC DNA]</scope>
    <source>
        <strain evidence="2 3">B3-10</strain>
    </source>
</reference>
<dbReference type="OrthoDB" id="9796171at2"/>